<evidence type="ECO:0000313" key="3">
    <source>
        <dbReference type="EMBL" id="TXE11273.1"/>
    </source>
</evidence>
<accession>A0A5C7AUH1</accession>
<dbReference type="OrthoDB" id="9816120at2"/>
<dbReference type="Pfam" id="PF13517">
    <property type="entry name" value="FG-GAP_3"/>
    <property type="match status" value="2"/>
</dbReference>
<dbReference type="EMBL" id="VORW01000006">
    <property type="protein sequence ID" value="TXE11273.1"/>
    <property type="molecule type" value="Genomic_DNA"/>
</dbReference>
<dbReference type="RefSeq" id="WP_146917918.1">
    <property type="nucleotide sequence ID" value="NZ_VORW01000006.1"/>
</dbReference>
<dbReference type="PANTHER" id="PTHR44103:SF1">
    <property type="entry name" value="PROPROTEIN CONVERTASE P"/>
    <property type="match status" value="1"/>
</dbReference>
<evidence type="ECO:0000256" key="1">
    <source>
        <dbReference type="ARBA" id="ARBA00022729"/>
    </source>
</evidence>
<dbReference type="Gene3D" id="2.130.10.130">
    <property type="entry name" value="Integrin alpha, N-terminal"/>
    <property type="match status" value="2"/>
</dbReference>
<dbReference type="SUPFAM" id="SSF69318">
    <property type="entry name" value="Integrin alpha N-terminal domain"/>
    <property type="match status" value="1"/>
</dbReference>
<keyword evidence="1 2" id="KW-0732">Signal</keyword>
<dbReference type="AlphaFoldDB" id="A0A5C7AUH1"/>
<sequence length="377" mass="41675">MNILKTSLPLFFAALPIFANAQEATVKFQKQVIAYESTESVGVFDVDNDGTLDLVSGSFWYKGPGFLDRSLIGQIKRFGEYYEDFSTIPMDVNEDGKMDFVTGGWFEGTLVWKENPGDGSEWKTHEIAKTGNIETSRGFDIDGDGVLEIVPNTPRKALAYYKKTGPNEFEKFPVAEMHGHGLGFGDINGDGRGDFVIAEGWLEAPSDLKTGKWIHHADFDLGDASIPMIVADVNGDELADIIVGQAHGFGLFWLEQKKEGGKISFAKHEIDPYQSQYHTMEWVDLDNDGQNELVTGKRYRAHNGKDLGGKDYAGLYYFKWNGESFTKNVISYGPIGEGKGSGLYFSIADLDGDGWKDIVVAGKDGLVVFKNLGRPEN</sequence>
<gene>
    <name evidence="3" type="ORF">ESV85_12055</name>
</gene>
<dbReference type="InterPro" id="IPR028994">
    <property type="entry name" value="Integrin_alpha_N"/>
</dbReference>
<name>A0A5C7AUH1_9BACT</name>
<feature type="chain" id="PRO_5023005293" evidence="2">
    <location>
        <begin position="22"/>
        <end position="377"/>
    </location>
</feature>
<evidence type="ECO:0000313" key="4">
    <source>
        <dbReference type="Proteomes" id="UP000321935"/>
    </source>
</evidence>
<dbReference type="InterPro" id="IPR013517">
    <property type="entry name" value="FG-GAP"/>
</dbReference>
<protein>
    <submittedName>
        <fullName evidence="3">VCBS repeat-containing protein</fullName>
    </submittedName>
</protein>
<dbReference type="Proteomes" id="UP000321935">
    <property type="component" value="Unassembled WGS sequence"/>
</dbReference>
<organism evidence="3 4">
    <name type="scientific">Algoriphagus aquimarinus</name>
    <dbReference type="NCBI Taxonomy" id="237018"/>
    <lineage>
        <taxon>Bacteria</taxon>
        <taxon>Pseudomonadati</taxon>
        <taxon>Bacteroidota</taxon>
        <taxon>Cytophagia</taxon>
        <taxon>Cytophagales</taxon>
        <taxon>Cyclobacteriaceae</taxon>
        <taxon>Algoriphagus</taxon>
    </lineage>
</organism>
<evidence type="ECO:0000256" key="2">
    <source>
        <dbReference type="SAM" id="SignalP"/>
    </source>
</evidence>
<reference evidence="3 4" key="1">
    <citation type="submission" date="2019-08" db="EMBL/GenBank/DDBJ databases">
        <title>Genomes sequence of Algoriphagus aquimarinus ACAM450.</title>
        <authorList>
            <person name="Bowman J.P."/>
        </authorList>
    </citation>
    <scope>NUCLEOTIDE SEQUENCE [LARGE SCALE GENOMIC DNA]</scope>
    <source>
        <strain evidence="3 4">ACAM 450</strain>
    </source>
</reference>
<comment type="caution">
    <text evidence="3">The sequence shown here is derived from an EMBL/GenBank/DDBJ whole genome shotgun (WGS) entry which is preliminary data.</text>
</comment>
<feature type="signal peptide" evidence="2">
    <location>
        <begin position="1"/>
        <end position="21"/>
    </location>
</feature>
<proteinExistence type="predicted"/>
<dbReference type="PANTHER" id="PTHR44103">
    <property type="entry name" value="PROPROTEIN CONVERTASE P"/>
    <property type="match status" value="1"/>
</dbReference>